<dbReference type="EMBL" id="JBEPNJ010000005">
    <property type="protein sequence ID" value="MET3771987.1"/>
    <property type="molecule type" value="Genomic_DNA"/>
</dbReference>
<comment type="caution">
    <text evidence="1">The sequence shown here is derived from an EMBL/GenBank/DDBJ whole genome shotgun (WGS) entry which is preliminary data.</text>
</comment>
<organism evidence="1 2">
    <name type="scientific">Arthrobacter nitrophenolicus</name>
    <dbReference type="NCBI Taxonomy" id="683150"/>
    <lineage>
        <taxon>Bacteria</taxon>
        <taxon>Bacillati</taxon>
        <taxon>Actinomycetota</taxon>
        <taxon>Actinomycetes</taxon>
        <taxon>Micrococcales</taxon>
        <taxon>Micrococcaceae</taxon>
        <taxon>Arthrobacter</taxon>
    </lineage>
</organism>
<accession>A0ACC6TE83</accession>
<evidence type="ECO:0000313" key="1">
    <source>
        <dbReference type="EMBL" id="MET3771987.1"/>
    </source>
</evidence>
<gene>
    <name evidence="1" type="ORF">ABIC98_001624</name>
</gene>
<protein>
    <submittedName>
        <fullName evidence="1">Uncharacterized protein</fullName>
    </submittedName>
</protein>
<proteinExistence type="predicted"/>
<name>A0ACC6TE83_9MICC</name>
<dbReference type="Proteomes" id="UP001549207">
    <property type="component" value="Unassembled WGS sequence"/>
</dbReference>
<reference evidence="1" key="1">
    <citation type="submission" date="2024-06" db="EMBL/GenBank/DDBJ databases">
        <title>Genomic Encyclopedia of Type Strains, Phase IV (KMG-IV): sequencing the most valuable type-strain genomes for metagenomic binning, comparative biology and taxonomic classification.</title>
        <authorList>
            <person name="Goeker M."/>
        </authorList>
    </citation>
    <scope>NUCLEOTIDE SEQUENCE</scope>
    <source>
        <strain evidence="1">SJCon</strain>
    </source>
</reference>
<keyword evidence="2" id="KW-1185">Reference proteome</keyword>
<evidence type="ECO:0000313" key="2">
    <source>
        <dbReference type="Proteomes" id="UP001549207"/>
    </source>
</evidence>
<sequence>MPETAAPLRAGRAMGRVRGLLLAGVLAAVPALTGCIAEAGPAPTGTLATNPTAPGTAQAPPTSAPLETTQSSNKAPVYWIGRSGSDVFLYREFRDVPDQENPVTRALRSMMSDKPFDPDFFTPWQNPDKLATSISGKDVITVDVSEDAFNSNLDADMAARAIQQLVYTATAAAASSGLIDSGQQIRVRILVDGHTDYMAFDHIQLGALMTRSTGLVAPVWIIDPQENVEVPGGSVKITGRSTTAGGKLRWQILRSGADGSTEPFLTGETTASPEQGQAGVFTLALTMPAGDYELRVAQAGTGGGPDQFEDTRAFKVR</sequence>